<keyword evidence="3" id="KW-1185">Reference proteome</keyword>
<evidence type="ECO:0000313" key="2">
    <source>
        <dbReference type="EMBL" id="MXR21555.1"/>
    </source>
</evidence>
<protein>
    <submittedName>
        <fullName evidence="2">Rubrerythrin-like domain-containing protein</fullName>
    </submittedName>
</protein>
<organism evidence="2 3">
    <name type="scientific">Halobacterium bonnevillei</name>
    <dbReference type="NCBI Taxonomy" id="2692200"/>
    <lineage>
        <taxon>Archaea</taxon>
        <taxon>Methanobacteriati</taxon>
        <taxon>Methanobacteriota</taxon>
        <taxon>Stenosarchaea group</taxon>
        <taxon>Halobacteria</taxon>
        <taxon>Halobacteriales</taxon>
        <taxon>Halobacteriaceae</taxon>
        <taxon>Halobacterium</taxon>
    </lineage>
</organism>
<dbReference type="NCBIfam" id="NF033497">
    <property type="entry name" value="rubre_like_arch"/>
    <property type="match status" value="1"/>
</dbReference>
<sequence>MVRTDSYTRPEIHRYECTDCLARIESEDRLIDCPECGSRVRNVAVPRE</sequence>
<dbReference type="Proteomes" id="UP000471521">
    <property type="component" value="Unassembled WGS sequence"/>
</dbReference>
<dbReference type="OrthoDB" id="280213at2157"/>
<dbReference type="RefSeq" id="WP_159527017.1">
    <property type="nucleotide sequence ID" value="NZ_WUUU01000125.1"/>
</dbReference>
<proteinExistence type="predicted"/>
<dbReference type="InterPro" id="IPR055553">
    <property type="entry name" value="DUF7129"/>
</dbReference>
<evidence type="ECO:0000259" key="1">
    <source>
        <dbReference type="Pfam" id="PF23455"/>
    </source>
</evidence>
<gene>
    <name evidence="2" type="ORF">GRX66_13415</name>
</gene>
<feature type="domain" description="DUF7129" evidence="1">
    <location>
        <begin position="3"/>
        <end position="48"/>
    </location>
</feature>
<evidence type="ECO:0000313" key="3">
    <source>
        <dbReference type="Proteomes" id="UP000471521"/>
    </source>
</evidence>
<dbReference type="Gene3D" id="2.20.28.30">
    <property type="entry name" value="RNA polymerase ii, chain L"/>
    <property type="match status" value="1"/>
</dbReference>
<accession>A0A6B0SIQ6</accession>
<dbReference type="EMBL" id="WUUU01000125">
    <property type="protein sequence ID" value="MXR21555.1"/>
    <property type="molecule type" value="Genomic_DNA"/>
</dbReference>
<comment type="caution">
    <text evidence="2">The sequence shown here is derived from an EMBL/GenBank/DDBJ whole genome shotgun (WGS) entry which is preliminary data.</text>
</comment>
<dbReference type="Pfam" id="PF23455">
    <property type="entry name" value="DUF7129"/>
    <property type="match status" value="1"/>
</dbReference>
<reference evidence="2 3" key="1">
    <citation type="submission" date="2019-12" db="EMBL/GenBank/DDBJ databases">
        <title>Isolation and characterization of three novel carbon monoxide-oxidizing members of Halobacteria from salione crusts and soils.</title>
        <authorList>
            <person name="Myers M.R."/>
            <person name="King G.M."/>
        </authorList>
    </citation>
    <scope>NUCLEOTIDE SEQUENCE [LARGE SCALE GENOMIC DNA]</scope>
    <source>
        <strain evidence="2 3">PCN9</strain>
    </source>
</reference>
<name>A0A6B0SIQ6_9EURY</name>
<dbReference type="AlphaFoldDB" id="A0A6B0SIQ6"/>